<dbReference type="GO" id="GO:0046872">
    <property type="term" value="F:metal ion binding"/>
    <property type="evidence" value="ECO:0007669"/>
    <property type="project" value="TreeGrafter"/>
</dbReference>
<name>A0A6I2U9E1_9FIRM</name>
<gene>
    <name evidence="1" type="ORF">FYJ76_17160</name>
</gene>
<dbReference type="InterPro" id="IPR027449">
    <property type="entry name" value="KduI_N"/>
</dbReference>
<accession>A0A6I2U9E1</accession>
<dbReference type="EMBL" id="VUNJ01000049">
    <property type="protein sequence ID" value="MST93636.1"/>
    <property type="molecule type" value="Genomic_DNA"/>
</dbReference>
<dbReference type="InterPro" id="IPR011051">
    <property type="entry name" value="RmlC_Cupin_sf"/>
</dbReference>
<keyword evidence="1" id="KW-0413">Isomerase</keyword>
<sequence>MEIRYSSNQRDFKRYTTEETRKEFLIENLYAANEVVAVYSHVDRMVTLGCMPTTETVPIDKGIDIWHNFGTQYFLERREIGIFNIGGAGSITADGVKYELGYKDCLYITQGTKEVLFASEDAA</sequence>
<dbReference type="SUPFAM" id="SSF51182">
    <property type="entry name" value="RmlC-like cupins"/>
    <property type="match status" value="1"/>
</dbReference>
<feature type="non-terminal residue" evidence="1">
    <location>
        <position position="123"/>
    </location>
</feature>
<dbReference type="InterPro" id="IPR007045">
    <property type="entry name" value="KduI"/>
</dbReference>
<evidence type="ECO:0000313" key="1">
    <source>
        <dbReference type="EMBL" id="MST93636.1"/>
    </source>
</evidence>
<dbReference type="Proteomes" id="UP000431913">
    <property type="component" value="Unassembled WGS sequence"/>
</dbReference>
<dbReference type="AlphaFoldDB" id="A0A6I2U9E1"/>
<protein>
    <submittedName>
        <fullName evidence="1">5-dehydro-4-deoxy-D-glucuronate isomerase</fullName>
    </submittedName>
</protein>
<dbReference type="PANTHER" id="PTHR38461:SF1">
    <property type="entry name" value="4-DEOXY-L-THREO-5-HEXOSULOSE-URONATE KETOL-ISOMERASE"/>
    <property type="match status" value="1"/>
</dbReference>
<organism evidence="1 2">
    <name type="scientific">Ruthenibacterium lactatiformans</name>
    <dbReference type="NCBI Taxonomy" id="1550024"/>
    <lineage>
        <taxon>Bacteria</taxon>
        <taxon>Bacillati</taxon>
        <taxon>Bacillota</taxon>
        <taxon>Clostridia</taxon>
        <taxon>Eubacteriales</taxon>
        <taxon>Oscillospiraceae</taxon>
        <taxon>Ruthenibacterium</taxon>
    </lineage>
</organism>
<dbReference type="CDD" id="cd20294">
    <property type="entry name" value="cupin_KduI_N"/>
    <property type="match status" value="1"/>
</dbReference>
<dbReference type="Gene3D" id="2.60.120.520">
    <property type="entry name" value="pectin degrading enzyme 5-keto 4- deoxyuronate isomerase, domain 1"/>
    <property type="match status" value="1"/>
</dbReference>
<reference evidence="1 2" key="1">
    <citation type="submission" date="2019-08" db="EMBL/GenBank/DDBJ databases">
        <title>In-depth cultivation of the pig gut microbiome towards novel bacterial diversity and tailored functional studies.</title>
        <authorList>
            <person name="Wylensek D."/>
            <person name="Hitch T.C.A."/>
            <person name="Clavel T."/>
        </authorList>
    </citation>
    <scope>NUCLEOTIDE SEQUENCE [LARGE SCALE GENOMIC DNA]</scope>
    <source>
        <strain evidence="1 2">WCA3-601-WT-6J</strain>
    </source>
</reference>
<dbReference type="PANTHER" id="PTHR38461">
    <property type="entry name" value="4-DEOXY-L-THREO-5-HEXOSULOSE-URONATE KETOL-ISOMERASE"/>
    <property type="match status" value="1"/>
</dbReference>
<proteinExistence type="predicted"/>
<dbReference type="GO" id="GO:0008697">
    <property type="term" value="F:4-deoxy-L-threo-5-hexosulose-uronate ketol-isomerase activity"/>
    <property type="evidence" value="ECO:0007669"/>
    <property type="project" value="InterPro"/>
</dbReference>
<comment type="caution">
    <text evidence="1">The sequence shown here is derived from an EMBL/GenBank/DDBJ whole genome shotgun (WGS) entry which is preliminary data.</text>
</comment>
<dbReference type="GO" id="GO:0042840">
    <property type="term" value="P:D-glucuronate catabolic process"/>
    <property type="evidence" value="ECO:0007669"/>
    <property type="project" value="TreeGrafter"/>
</dbReference>
<dbReference type="GO" id="GO:0019698">
    <property type="term" value="P:D-galacturonate catabolic process"/>
    <property type="evidence" value="ECO:0007669"/>
    <property type="project" value="TreeGrafter"/>
</dbReference>
<evidence type="ECO:0000313" key="2">
    <source>
        <dbReference type="Proteomes" id="UP000431913"/>
    </source>
</evidence>
<dbReference type="GO" id="GO:0045490">
    <property type="term" value="P:pectin catabolic process"/>
    <property type="evidence" value="ECO:0007669"/>
    <property type="project" value="InterPro"/>
</dbReference>